<organism evidence="1 2">
    <name type="scientific">Streptomyces roseolus</name>
    <dbReference type="NCBI Taxonomy" id="67358"/>
    <lineage>
        <taxon>Bacteria</taxon>
        <taxon>Bacillati</taxon>
        <taxon>Actinomycetota</taxon>
        <taxon>Actinomycetes</taxon>
        <taxon>Kitasatosporales</taxon>
        <taxon>Streptomycetaceae</taxon>
        <taxon>Streptomyces</taxon>
    </lineage>
</organism>
<dbReference type="Proteomes" id="UP001278571">
    <property type="component" value="Unassembled WGS sequence"/>
</dbReference>
<dbReference type="EMBL" id="JAWJZF010000162">
    <property type="protein sequence ID" value="MDX2290952.1"/>
    <property type="molecule type" value="Genomic_DNA"/>
</dbReference>
<name>A0ABU4JZN9_9ACTN</name>
<protein>
    <submittedName>
        <fullName evidence="1">Uncharacterized protein</fullName>
    </submittedName>
</protein>
<evidence type="ECO:0000313" key="1">
    <source>
        <dbReference type="EMBL" id="MDX2290952.1"/>
    </source>
</evidence>
<gene>
    <name evidence="1" type="ORF">R2363_01980</name>
</gene>
<evidence type="ECO:0000313" key="2">
    <source>
        <dbReference type="Proteomes" id="UP001278571"/>
    </source>
</evidence>
<proteinExistence type="predicted"/>
<comment type="caution">
    <text evidence="1">The sequence shown here is derived from an EMBL/GenBank/DDBJ whole genome shotgun (WGS) entry which is preliminary data.</text>
</comment>
<sequence length="80" mass="7924">MPEVTQLAQALQAVGGDLVGADRADDRGDLLALGRGPVGVGPDVPQQRAFVPVLGAGGGADDLADAVGFEAVDVASARSR</sequence>
<dbReference type="RefSeq" id="WP_319007543.1">
    <property type="nucleotide sequence ID" value="NZ_JAWJZF010000162.1"/>
</dbReference>
<reference evidence="1 2" key="1">
    <citation type="submission" date="2023-10" db="EMBL/GenBank/DDBJ databases">
        <authorList>
            <person name="Wang X.X."/>
        </authorList>
    </citation>
    <scope>NUCLEOTIDE SEQUENCE [LARGE SCALE GENOMIC DNA]</scope>
    <source>
        <strain evidence="1 2">NBRC 12816</strain>
    </source>
</reference>
<keyword evidence="2" id="KW-1185">Reference proteome</keyword>
<accession>A0ABU4JZN9</accession>